<keyword evidence="2" id="KW-1185">Reference proteome</keyword>
<reference evidence="1 2" key="1">
    <citation type="journal article" date="2022" name="Plant J.">
        <title>Chromosome-level genome of Camellia lanceoleosa provides a valuable resource for understanding genome evolution and self-incompatibility.</title>
        <authorList>
            <person name="Gong W."/>
            <person name="Xiao S."/>
            <person name="Wang L."/>
            <person name="Liao Z."/>
            <person name="Chang Y."/>
            <person name="Mo W."/>
            <person name="Hu G."/>
            <person name="Li W."/>
            <person name="Zhao G."/>
            <person name="Zhu H."/>
            <person name="Hu X."/>
            <person name="Ji K."/>
            <person name="Xiang X."/>
            <person name="Song Q."/>
            <person name="Yuan D."/>
            <person name="Jin S."/>
            <person name="Zhang L."/>
        </authorList>
    </citation>
    <scope>NUCLEOTIDE SEQUENCE [LARGE SCALE GENOMIC DNA]</scope>
    <source>
        <strain evidence="1">SQ_2022a</strain>
    </source>
</reference>
<protein>
    <submittedName>
        <fullName evidence="1">Uncharacterized protein</fullName>
    </submittedName>
</protein>
<gene>
    <name evidence="1" type="ORF">LOK49_LG04G00570</name>
</gene>
<accession>A0ACC0I1D5</accession>
<proteinExistence type="predicted"/>
<name>A0ACC0I1D5_9ERIC</name>
<dbReference type="EMBL" id="CM045759">
    <property type="protein sequence ID" value="KAI8017946.1"/>
    <property type="molecule type" value="Genomic_DNA"/>
</dbReference>
<evidence type="ECO:0000313" key="2">
    <source>
        <dbReference type="Proteomes" id="UP001060215"/>
    </source>
</evidence>
<organism evidence="1 2">
    <name type="scientific">Camellia lanceoleosa</name>
    <dbReference type="NCBI Taxonomy" id="1840588"/>
    <lineage>
        <taxon>Eukaryota</taxon>
        <taxon>Viridiplantae</taxon>
        <taxon>Streptophyta</taxon>
        <taxon>Embryophyta</taxon>
        <taxon>Tracheophyta</taxon>
        <taxon>Spermatophyta</taxon>
        <taxon>Magnoliopsida</taxon>
        <taxon>eudicotyledons</taxon>
        <taxon>Gunneridae</taxon>
        <taxon>Pentapetalae</taxon>
        <taxon>asterids</taxon>
        <taxon>Ericales</taxon>
        <taxon>Theaceae</taxon>
        <taxon>Camellia</taxon>
    </lineage>
</organism>
<dbReference type="Proteomes" id="UP001060215">
    <property type="component" value="Chromosome 2"/>
</dbReference>
<sequence>MKKAQESNKTKHTFIPNAVKQQDQSCLKIVSSNVRSAGASVAGSISGAPDDLHNSASLTSAACWVVRCYLLHGNLGWIHRHALNLWCFYDFTACAAQQGENNQLKQ</sequence>
<evidence type="ECO:0000313" key="1">
    <source>
        <dbReference type="EMBL" id="KAI8017946.1"/>
    </source>
</evidence>
<comment type="caution">
    <text evidence="1">The sequence shown here is derived from an EMBL/GenBank/DDBJ whole genome shotgun (WGS) entry which is preliminary data.</text>
</comment>